<keyword evidence="1" id="KW-0472">Membrane</keyword>
<sequence length="102" mass="11430">MFTIRNGIVGHLARVAINIRKDFAIQNFTIFIGFFAEIIPVDIIFLFFNPYCLGILLFNPNDSIICRINAVIVIRSLLVGTTRGHKEGGNHQYGGGSKFIME</sequence>
<evidence type="ECO:0000313" key="2">
    <source>
        <dbReference type="EMBL" id="RIV31459.1"/>
    </source>
</evidence>
<dbReference type="AlphaFoldDB" id="A0A3A1N4Y6"/>
<feature type="transmembrane region" description="Helical" evidence="1">
    <location>
        <begin position="28"/>
        <end position="48"/>
    </location>
</feature>
<keyword evidence="1" id="KW-1133">Transmembrane helix</keyword>
<dbReference type="Proteomes" id="UP000266067">
    <property type="component" value="Unassembled WGS sequence"/>
</dbReference>
<dbReference type="EMBL" id="QXFH01000076">
    <property type="protein sequence ID" value="RIV31459.1"/>
    <property type="molecule type" value="Genomic_DNA"/>
</dbReference>
<protein>
    <submittedName>
        <fullName evidence="2">Uncharacterized protein</fullName>
    </submittedName>
</protein>
<reference evidence="2 3" key="1">
    <citation type="submission" date="2018-08" db="EMBL/GenBank/DDBJ databases">
        <title>Proposal of Muricauda 72 sp.nov. and Muricauda NH166 sp.nov., isolated from seawater.</title>
        <authorList>
            <person name="Cheng H."/>
            <person name="Wu Y.-H."/>
            <person name="Guo L.-L."/>
            <person name="Xu X.-W."/>
        </authorList>
    </citation>
    <scope>NUCLEOTIDE SEQUENCE [LARGE SCALE GENOMIC DNA]</scope>
    <source>
        <strain evidence="2 3">KCTC 22173</strain>
    </source>
</reference>
<keyword evidence="3" id="KW-1185">Reference proteome</keyword>
<name>A0A3A1N4Y6_9FLAO</name>
<keyword evidence="1" id="KW-0812">Transmembrane</keyword>
<organism evidence="2 3">
    <name type="scientific">Flagellimonas lutimaris</name>
    <dbReference type="NCBI Taxonomy" id="475082"/>
    <lineage>
        <taxon>Bacteria</taxon>
        <taxon>Pseudomonadati</taxon>
        <taxon>Bacteroidota</taxon>
        <taxon>Flavobacteriia</taxon>
        <taxon>Flavobacteriales</taxon>
        <taxon>Flavobacteriaceae</taxon>
        <taxon>Flagellimonas</taxon>
    </lineage>
</organism>
<evidence type="ECO:0000256" key="1">
    <source>
        <dbReference type="SAM" id="Phobius"/>
    </source>
</evidence>
<accession>A0A3A1N4Y6</accession>
<comment type="caution">
    <text evidence="2">The sequence shown here is derived from an EMBL/GenBank/DDBJ whole genome shotgun (WGS) entry which is preliminary data.</text>
</comment>
<proteinExistence type="predicted"/>
<gene>
    <name evidence="2" type="ORF">D2V08_13485</name>
</gene>
<evidence type="ECO:0000313" key="3">
    <source>
        <dbReference type="Proteomes" id="UP000266067"/>
    </source>
</evidence>